<gene>
    <name evidence="2" type="ORF">ACOC_LOCUS3945</name>
</gene>
<feature type="region of interest" description="Disordered" evidence="1">
    <location>
        <begin position="29"/>
        <end position="48"/>
    </location>
</feature>
<proteinExistence type="predicted"/>
<evidence type="ECO:0000313" key="2">
    <source>
        <dbReference type="EMBL" id="VDM55530.1"/>
    </source>
</evidence>
<name>A0A0R3PHW7_ANGCS</name>
<dbReference type="OrthoDB" id="5818264at2759"/>
<keyword evidence="3" id="KW-1185">Reference proteome</keyword>
<accession>A0A0R3PHW7</accession>
<evidence type="ECO:0000313" key="3">
    <source>
        <dbReference type="Proteomes" id="UP000267027"/>
    </source>
</evidence>
<reference evidence="2 3" key="2">
    <citation type="submission" date="2018-11" db="EMBL/GenBank/DDBJ databases">
        <authorList>
            <consortium name="Pathogen Informatics"/>
        </authorList>
    </citation>
    <scope>NUCLEOTIDE SEQUENCE [LARGE SCALE GENOMIC DNA]</scope>
    <source>
        <strain evidence="2 3">Costa Rica</strain>
    </source>
</reference>
<dbReference type="GO" id="GO:0008582">
    <property type="term" value="P:regulation of synaptic assembly at neuromuscular junction"/>
    <property type="evidence" value="ECO:0007669"/>
    <property type="project" value="TreeGrafter"/>
</dbReference>
<evidence type="ECO:0000313" key="4">
    <source>
        <dbReference type="WBParaSite" id="ACOC_0000394401-mRNA-1"/>
    </source>
</evidence>
<dbReference type="STRING" id="334426.A0A0R3PHW7"/>
<dbReference type="GO" id="GO:0005634">
    <property type="term" value="C:nucleus"/>
    <property type="evidence" value="ECO:0007669"/>
    <property type="project" value="TreeGrafter"/>
</dbReference>
<protein>
    <submittedName>
        <fullName evidence="4">Transmembrane protein</fullName>
    </submittedName>
</protein>
<dbReference type="PANTHER" id="PTHR45943:SF1">
    <property type="entry name" value="E3 UBIQUITIN-PROTEIN LIGASE MYCBP2"/>
    <property type="match status" value="1"/>
</dbReference>
<dbReference type="EMBL" id="UYYA01001621">
    <property type="protein sequence ID" value="VDM55530.1"/>
    <property type="molecule type" value="Genomic_DNA"/>
</dbReference>
<reference evidence="4" key="1">
    <citation type="submission" date="2017-02" db="UniProtKB">
        <authorList>
            <consortium name="WormBaseParasite"/>
        </authorList>
    </citation>
    <scope>IDENTIFICATION</scope>
</reference>
<organism evidence="4">
    <name type="scientific">Angiostrongylus costaricensis</name>
    <name type="common">Nematode worm</name>
    <dbReference type="NCBI Taxonomy" id="334426"/>
    <lineage>
        <taxon>Eukaryota</taxon>
        <taxon>Metazoa</taxon>
        <taxon>Ecdysozoa</taxon>
        <taxon>Nematoda</taxon>
        <taxon>Chromadorea</taxon>
        <taxon>Rhabditida</taxon>
        <taxon>Rhabditina</taxon>
        <taxon>Rhabditomorpha</taxon>
        <taxon>Strongyloidea</taxon>
        <taxon>Metastrongylidae</taxon>
        <taxon>Angiostrongylus</taxon>
    </lineage>
</organism>
<dbReference type="AlphaFoldDB" id="A0A0R3PHW7"/>
<evidence type="ECO:0000256" key="1">
    <source>
        <dbReference type="SAM" id="MobiDB-lite"/>
    </source>
</evidence>
<dbReference type="Proteomes" id="UP000267027">
    <property type="component" value="Unassembled WGS sequence"/>
</dbReference>
<dbReference type="WBParaSite" id="ACOC_0000394401-mRNA-1">
    <property type="protein sequence ID" value="ACOC_0000394401-mRNA-1"/>
    <property type="gene ID" value="ACOC_0000394401"/>
</dbReference>
<sequence length="522" mass="58183">MGRSGSNGRKTIDSAFFARSSFLSQSLIRTGHASDPGPKALPTSPPAVPMQSFAMDGTKSDEGDTREVLQSPSAALRTLTSYHTPTTGEMLKRPVLSFVMEHHDLKRLRTACEDSIIRAVGFSHAFRVWNWLLRLVSSETSVSDIILQYLEALSSYNLYSDVISTKFVQILPHPWRLCFLAGPLAAKMVQHFHAFLYTIAVILQSSGVDARLRSLCFKAWTIELTAHEQELLILTCNILGTVGGVLSEPSISENWVTDSADRSHVQQQLNGSVDVKEMRDVTCHARVEASSRQAMVDKNRSRTLTVTFDGCSPVLLCLYIDNLRDEACLTSQIAFRAAMPDGSRRDLMSKNVDQLQMLGFVPEGNADVIRPSVSNQLLFNNTQHDAFALFQAISAQAFSGDSCEQQDALRERVVDLLFSRVTLQPLQNYVCAQVETALERVSAMLGSLPEKLNGCVAKENVTIHIPSDCWQWRIVCVNHVGMATTVVTWFFAIKYFTLQAGCWYLHQKYVTWYTNASVLLLK</sequence>
<dbReference type="PANTHER" id="PTHR45943">
    <property type="entry name" value="E3 UBIQUITIN-PROTEIN LIGASE MYCBP2"/>
    <property type="match status" value="1"/>
</dbReference>
<dbReference type="GO" id="GO:0005886">
    <property type="term" value="C:plasma membrane"/>
    <property type="evidence" value="ECO:0007669"/>
    <property type="project" value="TreeGrafter"/>
</dbReference>
<dbReference type="GO" id="GO:0061630">
    <property type="term" value="F:ubiquitin protein ligase activity"/>
    <property type="evidence" value="ECO:0007669"/>
    <property type="project" value="TreeGrafter"/>
</dbReference>
<dbReference type="GO" id="GO:0007411">
    <property type="term" value="P:axon guidance"/>
    <property type="evidence" value="ECO:0007669"/>
    <property type="project" value="TreeGrafter"/>
</dbReference>